<keyword evidence="2" id="KW-1185">Reference proteome</keyword>
<protein>
    <submittedName>
        <fullName evidence="1">Uncharacterized protein</fullName>
    </submittedName>
</protein>
<gene>
    <name evidence="1" type="ORF">ANCDUO_15077</name>
</gene>
<organism evidence="1 2">
    <name type="scientific">Ancylostoma duodenale</name>
    <dbReference type="NCBI Taxonomy" id="51022"/>
    <lineage>
        <taxon>Eukaryota</taxon>
        <taxon>Metazoa</taxon>
        <taxon>Ecdysozoa</taxon>
        <taxon>Nematoda</taxon>
        <taxon>Chromadorea</taxon>
        <taxon>Rhabditida</taxon>
        <taxon>Rhabditina</taxon>
        <taxon>Rhabditomorpha</taxon>
        <taxon>Strongyloidea</taxon>
        <taxon>Ancylostomatidae</taxon>
        <taxon>Ancylostomatinae</taxon>
        <taxon>Ancylostoma</taxon>
    </lineage>
</organism>
<reference evidence="1 2" key="1">
    <citation type="submission" date="2013-12" db="EMBL/GenBank/DDBJ databases">
        <title>Draft genome of the parsitic nematode Ancylostoma duodenale.</title>
        <authorList>
            <person name="Mitreva M."/>
        </authorList>
    </citation>
    <scope>NUCLEOTIDE SEQUENCE [LARGE SCALE GENOMIC DNA]</scope>
    <source>
        <strain evidence="1 2">Zhejiang</strain>
    </source>
</reference>
<evidence type="ECO:0000313" key="2">
    <source>
        <dbReference type="Proteomes" id="UP000054047"/>
    </source>
</evidence>
<name>A0A0C2G786_9BILA</name>
<proteinExistence type="predicted"/>
<accession>A0A0C2G786</accession>
<dbReference type="AlphaFoldDB" id="A0A0C2G786"/>
<evidence type="ECO:0000313" key="1">
    <source>
        <dbReference type="EMBL" id="KIH54774.1"/>
    </source>
</evidence>
<dbReference type="EMBL" id="KN738506">
    <property type="protein sequence ID" value="KIH54774.1"/>
    <property type="molecule type" value="Genomic_DNA"/>
</dbReference>
<sequence>MLGASDIFFWNELVAIAEFMCSNMTFAFERQGEGEYWTGIEQVNDLSIQHGENFVLLQNNEDQLCVRIVLVTRAALESDFWAEIERIQQERLAYHDAPLLIINPVRPDTQDIEMIYEKLAILVNTSRV</sequence>
<dbReference type="Proteomes" id="UP000054047">
    <property type="component" value="Unassembled WGS sequence"/>
</dbReference>
<dbReference type="OrthoDB" id="10253954at2759"/>